<feature type="transmembrane region" description="Helical" evidence="1">
    <location>
        <begin position="223"/>
        <end position="241"/>
    </location>
</feature>
<gene>
    <name evidence="4" type="ordered locus">Hbal_3166</name>
</gene>
<dbReference type="PANTHER" id="PTHR23028:SF53">
    <property type="entry name" value="ACYL_TRANSF_3 DOMAIN-CONTAINING PROTEIN"/>
    <property type="match status" value="1"/>
</dbReference>
<dbReference type="InterPro" id="IPR002656">
    <property type="entry name" value="Acyl_transf_3_dom"/>
</dbReference>
<accession>C6XRZ2</accession>
<reference evidence="5" key="1">
    <citation type="journal article" date="2011" name="J. Bacteriol.">
        <title>Genome sequences of eight morphologically diverse alphaproteobacteria.</title>
        <authorList>
            <consortium name="US DOE Joint Genome Institute"/>
            <person name="Brown P.J."/>
            <person name="Kysela D.T."/>
            <person name="Buechlein A."/>
            <person name="Hemmerich C."/>
            <person name="Brun Y.V."/>
        </authorList>
    </citation>
    <scope>NUCLEOTIDE SEQUENCE [LARGE SCALE GENOMIC DNA]</scope>
    <source>
        <strain evidence="5">ATCC 49814 / DSM 5838 / IFAM 1418</strain>
        <plasmid evidence="5">pHbal01</plasmid>
    </source>
</reference>
<organism evidence="4 5">
    <name type="scientific">Hirschia baltica (strain ATCC 49814 / DSM 5838 / IFAM 1418)</name>
    <dbReference type="NCBI Taxonomy" id="582402"/>
    <lineage>
        <taxon>Bacteria</taxon>
        <taxon>Pseudomonadati</taxon>
        <taxon>Pseudomonadota</taxon>
        <taxon>Alphaproteobacteria</taxon>
        <taxon>Hyphomonadales</taxon>
        <taxon>Hyphomonadaceae</taxon>
        <taxon>Hirschia</taxon>
    </lineage>
</organism>
<dbReference type="eggNOG" id="COG1835">
    <property type="taxonomic scope" value="Bacteria"/>
</dbReference>
<dbReference type="GO" id="GO:0016020">
    <property type="term" value="C:membrane"/>
    <property type="evidence" value="ECO:0007669"/>
    <property type="project" value="TreeGrafter"/>
</dbReference>
<dbReference type="Pfam" id="PF19040">
    <property type="entry name" value="SGNH"/>
    <property type="match status" value="1"/>
</dbReference>
<feature type="domain" description="SGNH" evidence="3">
    <location>
        <begin position="405"/>
        <end position="642"/>
    </location>
</feature>
<feature type="domain" description="Acyltransferase 3" evidence="2">
    <location>
        <begin position="9"/>
        <end position="331"/>
    </location>
</feature>
<feature type="transmembrane region" description="Helical" evidence="1">
    <location>
        <begin position="164"/>
        <end position="187"/>
    </location>
</feature>
<dbReference type="OrthoDB" id="9796461at2"/>
<dbReference type="GO" id="GO:0009103">
    <property type="term" value="P:lipopolysaccharide biosynthetic process"/>
    <property type="evidence" value="ECO:0007669"/>
    <property type="project" value="TreeGrafter"/>
</dbReference>
<feature type="transmembrane region" description="Helical" evidence="1">
    <location>
        <begin position="308"/>
        <end position="329"/>
    </location>
</feature>
<dbReference type="InterPro" id="IPR050879">
    <property type="entry name" value="Acyltransferase_3"/>
</dbReference>
<dbReference type="RefSeq" id="WP_012778220.1">
    <property type="nucleotide sequence ID" value="NC_012983.1"/>
</dbReference>
<keyword evidence="1" id="KW-0812">Transmembrane</keyword>
<name>C6XRZ2_HIRBI</name>
<evidence type="ECO:0000313" key="5">
    <source>
        <dbReference type="Proteomes" id="UP000002745"/>
    </source>
</evidence>
<keyword evidence="1" id="KW-0472">Membrane</keyword>
<feature type="transmembrane region" description="Helical" evidence="1">
    <location>
        <begin position="12"/>
        <end position="28"/>
    </location>
</feature>
<dbReference type="HOGENOM" id="CLU_005679_10_4_5"/>
<evidence type="ECO:0000313" key="4">
    <source>
        <dbReference type="EMBL" id="ACT60833.1"/>
    </source>
</evidence>
<evidence type="ECO:0000259" key="3">
    <source>
        <dbReference type="Pfam" id="PF19040"/>
    </source>
</evidence>
<geneLocation type="plasmid" evidence="4 5">
    <name>pHbal01</name>
</geneLocation>
<dbReference type="Proteomes" id="UP000002745">
    <property type="component" value="Plasmid pHbal01"/>
</dbReference>
<dbReference type="Pfam" id="PF01757">
    <property type="entry name" value="Acyl_transf_3"/>
    <property type="match status" value="1"/>
</dbReference>
<dbReference type="PROSITE" id="PS50890">
    <property type="entry name" value="PUA"/>
    <property type="match status" value="1"/>
</dbReference>
<dbReference type="EMBL" id="CP001679">
    <property type="protein sequence ID" value="ACT60833.1"/>
    <property type="molecule type" value="Genomic_DNA"/>
</dbReference>
<sequence length="658" mass="73225">MTKLQYRPELDGLRALAVVPVILYHAGLQSLSGGFLGVDVFFVISGYLITNILYSEMSLGKFTFLGFYERRARRILPTLFLVCLACIPAAYFLLMPSDLYEFAGSLVSVNLFASNFFFWSQTDYFASSSDLKPLLHTWSLAVEEQFYIFFPFLLLAMRKLPRKTVLYVILALSLGSFLFSVIGSRRFFDANFFLLPSRAWELGAGAAIALALGGRILSPSRLTQIGSWTGIIMVVGSYIFLDKTMLMPGLFSLFPVLGTVLIICCTGHTGTLSTRLMTLKPMIWIGLISYSAYLWHQPIFAFARHMSLFELSLTNMIFVIGLTLVLAWLTTKYVEAPFRNRKTFNFTKIVQVSSALCVLIIAIGIVEYSSHGMPDRKHGLAANIEQAFQKTEGLSPNCHMSPLPRDCIKAGSADRKTIAVWGDSFAMHLVDGVIASEPDVNLYQLTMHSCPPIRDATPFNPWGNGQKGANWTQQCQSFNNQASQFIADNPDIDTVVLSSQFAQIVRAEYFVSNDNQHITTSVETVEPKILDTIAWLKKAGKEVVIIGPMPNSDHNIGRCLAKSQWFGLSGKENCLLHTNELAKGELQIEGLLTDLAMHHRVLSLKNELCHDGVCDVMVANTPLYYDGGHLTTEGSRALGKALHFYDFILNDAREKRAG</sequence>
<feature type="transmembrane region" description="Helical" evidence="1">
    <location>
        <begin position="140"/>
        <end position="158"/>
    </location>
</feature>
<evidence type="ECO:0000259" key="2">
    <source>
        <dbReference type="Pfam" id="PF01757"/>
    </source>
</evidence>
<dbReference type="PANTHER" id="PTHR23028">
    <property type="entry name" value="ACETYLTRANSFERASE"/>
    <property type="match status" value="1"/>
</dbReference>
<feature type="transmembrane region" description="Helical" evidence="1">
    <location>
        <begin position="349"/>
        <end position="368"/>
    </location>
</feature>
<proteinExistence type="predicted"/>
<keyword evidence="4" id="KW-0012">Acyltransferase</keyword>
<keyword evidence="5" id="KW-1185">Reference proteome</keyword>
<feature type="transmembrane region" description="Helical" evidence="1">
    <location>
        <begin position="253"/>
        <end position="272"/>
    </location>
</feature>
<keyword evidence="4" id="KW-0614">Plasmid</keyword>
<evidence type="ECO:0000256" key="1">
    <source>
        <dbReference type="SAM" id="Phobius"/>
    </source>
</evidence>
<dbReference type="GO" id="GO:0016747">
    <property type="term" value="F:acyltransferase activity, transferring groups other than amino-acyl groups"/>
    <property type="evidence" value="ECO:0007669"/>
    <property type="project" value="InterPro"/>
</dbReference>
<dbReference type="AlphaFoldDB" id="C6XRZ2"/>
<protein>
    <submittedName>
        <fullName evidence="4">Acyltransferase 3</fullName>
    </submittedName>
</protein>
<feature type="transmembrane region" description="Helical" evidence="1">
    <location>
        <begin position="278"/>
        <end position="296"/>
    </location>
</feature>
<keyword evidence="1" id="KW-1133">Transmembrane helix</keyword>
<dbReference type="InterPro" id="IPR043968">
    <property type="entry name" value="SGNH"/>
</dbReference>
<keyword evidence="4" id="KW-0808">Transferase</keyword>
<dbReference type="SUPFAM" id="SSF52266">
    <property type="entry name" value="SGNH hydrolase"/>
    <property type="match status" value="1"/>
</dbReference>
<feature type="transmembrane region" description="Helical" evidence="1">
    <location>
        <begin position="75"/>
        <end position="94"/>
    </location>
</feature>
<feature type="transmembrane region" description="Helical" evidence="1">
    <location>
        <begin position="34"/>
        <end position="54"/>
    </location>
</feature>
<dbReference type="KEGG" id="hba:Hbal_3166"/>
<feature type="transmembrane region" description="Helical" evidence="1">
    <location>
        <begin position="199"/>
        <end position="217"/>
    </location>
</feature>